<dbReference type="EMBL" id="BGZK01001029">
    <property type="protein sequence ID" value="GBP69065.1"/>
    <property type="molecule type" value="Genomic_DNA"/>
</dbReference>
<reference evidence="1 2" key="1">
    <citation type="journal article" date="2019" name="Commun. Biol.">
        <title>The bagworm genome reveals a unique fibroin gene that provides high tensile strength.</title>
        <authorList>
            <person name="Kono N."/>
            <person name="Nakamura H."/>
            <person name="Ohtoshi R."/>
            <person name="Tomita M."/>
            <person name="Numata K."/>
            <person name="Arakawa K."/>
        </authorList>
    </citation>
    <scope>NUCLEOTIDE SEQUENCE [LARGE SCALE GENOMIC DNA]</scope>
</reference>
<accession>A0A4C1Y3T8</accession>
<comment type="caution">
    <text evidence="1">The sequence shown here is derived from an EMBL/GenBank/DDBJ whole genome shotgun (WGS) entry which is preliminary data.</text>
</comment>
<proteinExistence type="predicted"/>
<organism evidence="1 2">
    <name type="scientific">Eumeta variegata</name>
    <name type="common">Bagworm moth</name>
    <name type="synonym">Eumeta japonica</name>
    <dbReference type="NCBI Taxonomy" id="151549"/>
    <lineage>
        <taxon>Eukaryota</taxon>
        <taxon>Metazoa</taxon>
        <taxon>Ecdysozoa</taxon>
        <taxon>Arthropoda</taxon>
        <taxon>Hexapoda</taxon>
        <taxon>Insecta</taxon>
        <taxon>Pterygota</taxon>
        <taxon>Neoptera</taxon>
        <taxon>Endopterygota</taxon>
        <taxon>Lepidoptera</taxon>
        <taxon>Glossata</taxon>
        <taxon>Ditrysia</taxon>
        <taxon>Tineoidea</taxon>
        <taxon>Psychidae</taxon>
        <taxon>Oiketicinae</taxon>
        <taxon>Eumeta</taxon>
    </lineage>
</organism>
<dbReference type="AlphaFoldDB" id="A0A4C1Y3T8"/>
<protein>
    <submittedName>
        <fullName evidence="1">Uncharacterized protein</fullName>
    </submittedName>
</protein>
<gene>
    <name evidence="1" type="ORF">EVAR_51998_1</name>
</gene>
<sequence>MCDETWHRRTDCKTEFIRSATCFRFKKDDTNTLRTNYRTCLVRQYAEHRQSSIDITLPTCSVRLTGWKVIEGTSSSDHQLIKFILRCGLRGHEQLHVPNVDAAYASVTLVLRSLQPTLDRRKRRDAQGLQFEIKPHGSSEVIQT</sequence>
<evidence type="ECO:0000313" key="2">
    <source>
        <dbReference type="Proteomes" id="UP000299102"/>
    </source>
</evidence>
<keyword evidence="2" id="KW-1185">Reference proteome</keyword>
<dbReference type="Proteomes" id="UP000299102">
    <property type="component" value="Unassembled WGS sequence"/>
</dbReference>
<evidence type="ECO:0000313" key="1">
    <source>
        <dbReference type="EMBL" id="GBP69065.1"/>
    </source>
</evidence>
<name>A0A4C1Y3T8_EUMVA</name>